<feature type="domain" description="N-acetyltransferase" evidence="4">
    <location>
        <begin position="42"/>
        <end position="192"/>
    </location>
</feature>
<dbReference type="PROSITE" id="PS51186">
    <property type="entry name" value="GNAT"/>
    <property type="match status" value="1"/>
</dbReference>
<evidence type="ECO:0000313" key="6">
    <source>
        <dbReference type="Proteomes" id="UP000266841"/>
    </source>
</evidence>
<dbReference type="InterPro" id="IPR050832">
    <property type="entry name" value="Bact_Acetyltransf"/>
</dbReference>
<dbReference type="Gene3D" id="3.40.630.30">
    <property type="match status" value="1"/>
</dbReference>
<dbReference type="InterPro" id="IPR000182">
    <property type="entry name" value="GNAT_dom"/>
</dbReference>
<reference evidence="5 6" key="1">
    <citation type="journal article" date="2012" name="Genome Biol.">
        <title>Genome and low-iron response of an oceanic diatom adapted to chronic iron limitation.</title>
        <authorList>
            <person name="Lommer M."/>
            <person name="Specht M."/>
            <person name="Roy A.S."/>
            <person name="Kraemer L."/>
            <person name="Andreson R."/>
            <person name="Gutowska M.A."/>
            <person name="Wolf J."/>
            <person name="Bergner S.V."/>
            <person name="Schilhabel M.B."/>
            <person name="Klostermeier U.C."/>
            <person name="Beiko R.G."/>
            <person name="Rosenstiel P."/>
            <person name="Hippler M."/>
            <person name="Laroche J."/>
        </authorList>
    </citation>
    <scope>NUCLEOTIDE SEQUENCE [LARGE SCALE GENOMIC DNA]</scope>
    <source>
        <strain evidence="5 6">CCMP1005</strain>
    </source>
</reference>
<dbReference type="InterPro" id="IPR016181">
    <property type="entry name" value="Acyl_CoA_acyltransferase"/>
</dbReference>
<dbReference type="PANTHER" id="PTHR43877:SF2">
    <property type="entry name" value="AMINOALKYLPHOSPHONATE N-ACETYLTRANSFERASE-RELATED"/>
    <property type="match status" value="1"/>
</dbReference>
<evidence type="ECO:0000259" key="4">
    <source>
        <dbReference type="PROSITE" id="PS51186"/>
    </source>
</evidence>
<feature type="chain" id="PRO_5030172981" description="N-acetyltransferase domain-containing protein" evidence="3">
    <location>
        <begin position="30"/>
        <end position="192"/>
    </location>
</feature>
<dbReference type="PANTHER" id="PTHR43877">
    <property type="entry name" value="AMINOALKYLPHOSPHONATE N-ACETYLTRANSFERASE-RELATED-RELATED"/>
    <property type="match status" value="1"/>
</dbReference>
<keyword evidence="3" id="KW-0732">Signal</keyword>
<proteinExistence type="predicted"/>
<dbReference type="Proteomes" id="UP000266841">
    <property type="component" value="Unassembled WGS sequence"/>
</dbReference>
<comment type="caution">
    <text evidence="5">The sequence shown here is derived from an EMBL/GenBank/DDBJ whole genome shotgun (WGS) entry which is preliminary data.</text>
</comment>
<sequence>MNRLIRSCFAAVVSHVIILCISSSRGAYALVATGRKSPAKPKICRASLPADLPSIQECRRTAYEGKSVNLRSERSFCDADQIQKPDYVCIIAKAGNTVLGTADLNTRTKVVNNVYVRKEARNQGIARLMMEMVEKELDRPTTLKLDVMSKNTPAVSLYKKLGFQAPGVYGGLDALSGITPLNFLMEMEKKLE</sequence>
<dbReference type="EMBL" id="AGNL01048200">
    <property type="protein sequence ID" value="EJK45851.1"/>
    <property type="molecule type" value="Genomic_DNA"/>
</dbReference>
<accession>K0RA40</accession>
<keyword evidence="1" id="KW-0808">Transferase</keyword>
<organism evidence="5 6">
    <name type="scientific">Thalassiosira oceanica</name>
    <name type="common">Marine diatom</name>
    <dbReference type="NCBI Taxonomy" id="159749"/>
    <lineage>
        <taxon>Eukaryota</taxon>
        <taxon>Sar</taxon>
        <taxon>Stramenopiles</taxon>
        <taxon>Ochrophyta</taxon>
        <taxon>Bacillariophyta</taxon>
        <taxon>Coscinodiscophyceae</taxon>
        <taxon>Thalassiosirophycidae</taxon>
        <taxon>Thalassiosirales</taxon>
        <taxon>Thalassiosiraceae</taxon>
        <taxon>Thalassiosira</taxon>
    </lineage>
</organism>
<keyword evidence="6" id="KW-1185">Reference proteome</keyword>
<keyword evidence="2" id="KW-0012">Acyltransferase</keyword>
<dbReference type="GO" id="GO:0016747">
    <property type="term" value="F:acyltransferase activity, transferring groups other than amino-acyl groups"/>
    <property type="evidence" value="ECO:0007669"/>
    <property type="project" value="InterPro"/>
</dbReference>
<evidence type="ECO:0000313" key="5">
    <source>
        <dbReference type="EMBL" id="EJK45851.1"/>
    </source>
</evidence>
<gene>
    <name evidence="5" type="ORF">THAOC_35513</name>
</gene>
<name>K0RA40_THAOC</name>
<evidence type="ECO:0000256" key="1">
    <source>
        <dbReference type="ARBA" id="ARBA00022679"/>
    </source>
</evidence>
<dbReference type="CDD" id="cd04301">
    <property type="entry name" value="NAT_SF"/>
    <property type="match status" value="1"/>
</dbReference>
<dbReference type="OrthoDB" id="41532at2759"/>
<feature type="signal peptide" evidence="3">
    <location>
        <begin position="1"/>
        <end position="29"/>
    </location>
</feature>
<dbReference type="Pfam" id="PF00583">
    <property type="entry name" value="Acetyltransf_1"/>
    <property type="match status" value="1"/>
</dbReference>
<evidence type="ECO:0000256" key="3">
    <source>
        <dbReference type="SAM" id="SignalP"/>
    </source>
</evidence>
<protein>
    <recommendedName>
        <fullName evidence="4">N-acetyltransferase domain-containing protein</fullName>
    </recommendedName>
</protein>
<evidence type="ECO:0000256" key="2">
    <source>
        <dbReference type="ARBA" id="ARBA00023315"/>
    </source>
</evidence>
<dbReference type="AlphaFoldDB" id="K0RA40"/>
<dbReference type="SUPFAM" id="SSF55729">
    <property type="entry name" value="Acyl-CoA N-acyltransferases (Nat)"/>
    <property type="match status" value="1"/>
</dbReference>